<proteinExistence type="predicted"/>
<name>A0A4Q5LES3_9BACT</name>
<dbReference type="Pfam" id="PF14433">
    <property type="entry name" value="SUKH-3"/>
    <property type="match status" value="1"/>
</dbReference>
<reference evidence="1 2" key="1">
    <citation type="submission" date="2019-02" db="EMBL/GenBank/DDBJ databases">
        <title>Bacterial novel species isolated from soil.</title>
        <authorList>
            <person name="Jung H.-Y."/>
        </authorList>
    </citation>
    <scope>NUCLEOTIDE SEQUENCE [LARGE SCALE GENOMIC DNA]</scope>
    <source>
        <strain evidence="1 2">1-3-3-3</strain>
    </source>
</reference>
<protein>
    <recommendedName>
        <fullName evidence="3">SUKH-3 domain containing protein</fullName>
    </recommendedName>
</protein>
<accession>A0A4Q5LES3</accession>
<evidence type="ECO:0008006" key="3">
    <source>
        <dbReference type="Google" id="ProtNLM"/>
    </source>
</evidence>
<evidence type="ECO:0000313" key="2">
    <source>
        <dbReference type="Proteomes" id="UP000294155"/>
    </source>
</evidence>
<dbReference type="Proteomes" id="UP000294155">
    <property type="component" value="Unassembled WGS sequence"/>
</dbReference>
<organism evidence="1 2">
    <name type="scientific">Hymenobacter persicinus</name>
    <dbReference type="NCBI Taxonomy" id="2025506"/>
    <lineage>
        <taxon>Bacteria</taxon>
        <taxon>Pseudomonadati</taxon>
        <taxon>Bacteroidota</taxon>
        <taxon>Cytophagia</taxon>
        <taxon>Cytophagales</taxon>
        <taxon>Hymenobacteraceae</taxon>
        <taxon>Hymenobacter</taxon>
    </lineage>
</organism>
<dbReference type="EMBL" id="SEWE01000011">
    <property type="protein sequence ID" value="RYU81011.1"/>
    <property type="molecule type" value="Genomic_DNA"/>
</dbReference>
<sequence length="151" mass="16991">MNTLSGGTQSLLTNAGWYPGRTIFTIGYRFALWKDGYPWFSVVEEFLREFGSLRVTLPKHGQTDTFHFNVAEAVDDVDASWVQENYAERIGTNKLCVIGQAHNDYLLLFMSDAGKVYGGYDDYLCFIADSGVEAIEALCQNSPVQEIPERE</sequence>
<keyword evidence="2" id="KW-1185">Reference proteome</keyword>
<dbReference type="InterPro" id="IPR025850">
    <property type="entry name" value="SUKH-3"/>
</dbReference>
<dbReference type="OrthoDB" id="797385at2"/>
<evidence type="ECO:0000313" key="1">
    <source>
        <dbReference type="EMBL" id="RYU81011.1"/>
    </source>
</evidence>
<gene>
    <name evidence="1" type="ORF">EWM57_07150</name>
</gene>
<comment type="caution">
    <text evidence="1">The sequence shown here is derived from an EMBL/GenBank/DDBJ whole genome shotgun (WGS) entry which is preliminary data.</text>
</comment>
<dbReference type="RefSeq" id="WP_129920455.1">
    <property type="nucleotide sequence ID" value="NZ_SEWE01000011.1"/>
</dbReference>
<dbReference type="AlphaFoldDB" id="A0A4Q5LES3"/>